<proteinExistence type="predicted"/>
<dbReference type="Proteomes" id="UP000503447">
    <property type="component" value="Chromosome"/>
</dbReference>
<reference evidence="2" key="1">
    <citation type="submission" date="2020-05" db="EMBL/GenBank/DDBJ databases">
        <title>Frigoriglobus tundricola gen. nov., sp. nov., a psychrotolerant cellulolytic planctomycete of the family Gemmataceae with two divergent copies of 16S rRNA gene.</title>
        <authorList>
            <person name="Kulichevskaya I.S."/>
            <person name="Ivanova A.A."/>
            <person name="Naumoff D.G."/>
            <person name="Beletsky A.V."/>
            <person name="Rijpstra W.I.C."/>
            <person name="Sinninghe Damste J.S."/>
            <person name="Mardanov A.V."/>
            <person name="Ravin N.V."/>
            <person name="Dedysh S.N."/>
        </authorList>
    </citation>
    <scope>NUCLEOTIDE SEQUENCE [LARGE SCALE GENOMIC DNA]</scope>
    <source>
        <strain evidence="2">PL17</strain>
    </source>
</reference>
<keyword evidence="2" id="KW-1185">Reference proteome</keyword>
<evidence type="ECO:0000313" key="1">
    <source>
        <dbReference type="EMBL" id="QJW99927.1"/>
    </source>
</evidence>
<accession>A0A6M5Z0L3</accession>
<gene>
    <name evidence="1" type="ORF">FTUN_7550</name>
</gene>
<dbReference type="KEGG" id="ftj:FTUN_7550"/>
<protein>
    <submittedName>
        <fullName evidence="1">Uncharacterized protein</fullName>
    </submittedName>
</protein>
<name>A0A6M5Z0L3_9BACT</name>
<dbReference type="AlphaFoldDB" id="A0A6M5Z0L3"/>
<sequence>MYCIGPCRLMSGETSRQLCACTLGARGPVAAHEGSSGV</sequence>
<organism evidence="1 2">
    <name type="scientific">Frigoriglobus tundricola</name>
    <dbReference type="NCBI Taxonomy" id="2774151"/>
    <lineage>
        <taxon>Bacteria</taxon>
        <taxon>Pseudomonadati</taxon>
        <taxon>Planctomycetota</taxon>
        <taxon>Planctomycetia</taxon>
        <taxon>Gemmatales</taxon>
        <taxon>Gemmataceae</taxon>
        <taxon>Frigoriglobus</taxon>
    </lineage>
</organism>
<evidence type="ECO:0000313" key="2">
    <source>
        <dbReference type="Proteomes" id="UP000503447"/>
    </source>
</evidence>
<dbReference type="EMBL" id="CP053452">
    <property type="protein sequence ID" value="QJW99927.1"/>
    <property type="molecule type" value="Genomic_DNA"/>
</dbReference>